<accession>A0A139H5J9</accession>
<evidence type="ECO:0000256" key="1">
    <source>
        <dbReference type="SAM" id="MobiDB-lite"/>
    </source>
</evidence>
<evidence type="ECO:0000313" key="4">
    <source>
        <dbReference type="Proteomes" id="UP000070133"/>
    </source>
</evidence>
<sequence>MDRLQGLSNQQLRHEVKIRGLKQQDQTTAGLLRRLRAYEEERTRRETEQSEHKSVLPQQAPESEPTSPSSPRSSSSSQRSNSPQPDEQFPPTVRTPAQSSRPPSASLGRNWKFMLCVCGIVVIIIAGFGTGIFGIGGARESSSAKVQTAGMDSIPPEREKLPWPDFHAEQMKIVPVEEEVEARPAARARGAPSGASFT</sequence>
<gene>
    <name evidence="3" type="ORF">AC578_1478</name>
</gene>
<feature type="compositionally biased region" description="Basic and acidic residues" evidence="1">
    <location>
        <begin position="36"/>
        <end position="54"/>
    </location>
</feature>
<feature type="transmembrane region" description="Helical" evidence="2">
    <location>
        <begin position="113"/>
        <end position="135"/>
    </location>
</feature>
<proteinExistence type="predicted"/>
<feature type="compositionally biased region" description="Polar residues" evidence="1">
    <location>
        <begin position="1"/>
        <end position="11"/>
    </location>
</feature>
<keyword evidence="2" id="KW-1133">Transmembrane helix</keyword>
<dbReference type="EMBL" id="LFZN01000136">
    <property type="protein sequence ID" value="KXS97692.1"/>
    <property type="molecule type" value="Genomic_DNA"/>
</dbReference>
<protein>
    <recommendedName>
        <fullName evidence="5">SAP domain-containing protein</fullName>
    </recommendedName>
</protein>
<name>A0A139H5J9_9PEZI</name>
<dbReference type="AlphaFoldDB" id="A0A139H5J9"/>
<keyword evidence="4" id="KW-1185">Reference proteome</keyword>
<keyword evidence="2" id="KW-0812">Transmembrane</keyword>
<evidence type="ECO:0008006" key="5">
    <source>
        <dbReference type="Google" id="ProtNLM"/>
    </source>
</evidence>
<feature type="region of interest" description="Disordered" evidence="1">
    <location>
        <begin position="1"/>
        <end position="105"/>
    </location>
</feature>
<evidence type="ECO:0000313" key="3">
    <source>
        <dbReference type="EMBL" id="KXS97692.1"/>
    </source>
</evidence>
<feature type="compositionally biased region" description="Low complexity" evidence="1">
    <location>
        <begin position="57"/>
        <end position="85"/>
    </location>
</feature>
<keyword evidence="2" id="KW-0472">Membrane</keyword>
<comment type="caution">
    <text evidence="3">The sequence shown here is derived from an EMBL/GenBank/DDBJ whole genome shotgun (WGS) entry which is preliminary data.</text>
</comment>
<dbReference type="Proteomes" id="UP000070133">
    <property type="component" value="Unassembled WGS sequence"/>
</dbReference>
<organism evidence="3 4">
    <name type="scientific">Pseudocercospora eumusae</name>
    <dbReference type="NCBI Taxonomy" id="321146"/>
    <lineage>
        <taxon>Eukaryota</taxon>
        <taxon>Fungi</taxon>
        <taxon>Dikarya</taxon>
        <taxon>Ascomycota</taxon>
        <taxon>Pezizomycotina</taxon>
        <taxon>Dothideomycetes</taxon>
        <taxon>Dothideomycetidae</taxon>
        <taxon>Mycosphaerellales</taxon>
        <taxon>Mycosphaerellaceae</taxon>
        <taxon>Pseudocercospora</taxon>
    </lineage>
</organism>
<reference evidence="3 4" key="1">
    <citation type="submission" date="2015-07" db="EMBL/GenBank/DDBJ databases">
        <title>Comparative genomics of the Sigatoka disease complex on banana suggests a link between parallel evolutionary changes in Pseudocercospora fijiensis and Pseudocercospora eumusae and increased virulence on the banana host.</title>
        <authorList>
            <person name="Chang T.-C."/>
            <person name="Salvucci A."/>
            <person name="Crous P.W."/>
            <person name="Stergiopoulos I."/>
        </authorList>
    </citation>
    <scope>NUCLEOTIDE SEQUENCE [LARGE SCALE GENOMIC DNA]</scope>
    <source>
        <strain evidence="3 4">CBS 114824</strain>
    </source>
</reference>
<evidence type="ECO:0000256" key="2">
    <source>
        <dbReference type="SAM" id="Phobius"/>
    </source>
</evidence>